<feature type="domain" description="Beta-lactamase-related" evidence="1">
    <location>
        <begin position="84"/>
        <end position="268"/>
    </location>
</feature>
<dbReference type="Pfam" id="PF00144">
    <property type="entry name" value="Beta-lactamase"/>
    <property type="match status" value="1"/>
</dbReference>
<reference evidence="3 4" key="1">
    <citation type="submission" date="2019-03" db="EMBL/GenBank/DDBJ databases">
        <title>Draft genome sequence of Xylaria hypoxylon DSM 108379, a ubiquitous saprotrophic-parasitic fungi on hardwood.</title>
        <authorList>
            <person name="Buettner E."/>
            <person name="Leonhardt S."/>
            <person name="Gebauer A.M."/>
            <person name="Liers C."/>
            <person name="Hofrichter M."/>
            <person name="Kellner H."/>
        </authorList>
    </citation>
    <scope>NUCLEOTIDE SEQUENCE [LARGE SCALE GENOMIC DNA]</scope>
    <source>
        <strain evidence="3 4">DSM 108379</strain>
    </source>
</reference>
<organism evidence="3 4">
    <name type="scientific">Xylaria hypoxylon</name>
    <dbReference type="NCBI Taxonomy" id="37992"/>
    <lineage>
        <taxon>Eukaryota</taxon>
        <taxon>Fungi</taxon>
        <taxon>Dikarya</taxon>
        <taxon>Ascomycota</taxon>
        <taxon>Pezizomycotina</taxon>
        <taxon>Sordariomycetes</taxon>
        <taxon>Xylariomycetidae</taxon>
        <taxon>Xylariales</taxon>
        <taxon>Xylariaceae</taxon>
        <taxon>Xylaria</taxon>
    </lineage>
</organism>
<proteinExistence type="predicted"/>
<accession>A0A4Z0Z8P9</accession>
<dbReference type="STRING" id="37992.A0A4Z0Z8P9"/>
<dbReference type="SUPFAM" id="SSF56601">
    <property type="entry name" value="beta-lactamase/transpeptidase-like"/>
    <property type="match status" value="1"/>
</dbReference>
<dbReference type="PANTHER" id="PTHR22935:SF97">
    <property type="entry name" value="BETA-LACTAMASE-RELATED DOMAIN-CONTAINING PROTEIN"/>
    <property type="match status" value="1"/>
</dbReference>
<dbReference type="PANTHER" id="PTHR22935">
    <property type="entry name" value="PENICILLIN-BINDING PROTEIN"/>
    <property type="match status" value="1"/>
</dbReference>
<dbReference type="EMBL" id="SKBN01000039">
    <property type="protein sequence ID" value="TGJ85756.1"/>
    <property type="molecule type" value="Genomic_DNA"/>
</dbReference>
<protein>
    <submittedName>
        <fullName evidence="3">Uncharacterized protein</fullName>
    </submittedName>
</protein>
<keyword evidence="4" id="KW-1185">Reference proteome</keyword>
<sequence length="505" mass="55206">MTPFLLGPVYQPPAGLLTSSVVNARNSDLAAKLNQVLQSGHSDFGDFEASTSSISITIVSTEHDEDAPFFDFHYSSPSLNHSAGGTDRVTKNSIYRIGSISKLITTYVLLVGYGWESWDHAVTRYVPELREAASSDYRRPIEDVYWDKVTIGALTSHLSGVGRDYANADLASQNFPWMEAGLPELSPHDIPHCAGNASLPPCNRQEYFQGVIQRHPVFSPWTTPVYSNLGFRILGYVLEALGNAPYSSLIQTKVLEPLGLTDTFATYPLNKGFWVIPAGNENDFVLIMVMRHHLYTKSGSVGQYSSQLMLLPDYGVALSVLVAGSSNGRVVTIATEMLLQSLIPVLENIALGEECANFCGTYESSQPNVNSSITIAADAAGLYLDRWINQGVDIKAVAQAYAAQTGSSPFNFARLQATNLRDPSVANHTAQGNRRVAYRLIFDTTSEDPNGPPRILDLNSHQWSATDSIMYGEIGVDDFVVHLDANGTAMMIEPRVVRDTLRRSG</sequence>
<evidence type="ECO:0000259" key="2">
    <source>
        <dbReference type="Pfam" id="PF26335"/>
    </source>
</evidence>
<dbReference type="AlphaFoldDB" id="A0A4Z0Z8P9"/>
<dbReference type="Gene3D" id="3.40.710.10">
    <property type="entry name" value="DD-peptidase/beta-lactamase superfamily"/>
    <property type="match status" value="1"/>
</dbReference>
<evidence type="ECO:0000313" key="3">
    <source>
        <dbReference type="EMBL" id="TGJ85756.1"/>
    </source>
</evidence>
<dbReference type="InterPro" id="IPR012338">
    <property type="entry name" value="Beta-lactam/transpept-like"/>
</dbReference>
<gene>
    <name evidence="3" type="ORF">E0Z10_g3004</name>
</gene>
<dbReference type="InterPro" id="IPR051478">
    <property type="entry name" value="Beta-lactamase-like_AB/R"/>
</dbReference>
<feature type="domain" description="Beta-lactamase-like ARB-00930-like C-terminal" evidence="2">
    <location>
        <begin position="353"/>
        <end position="504"/>
    </location>
</feature>
<dbReference type="Proteomes" id="UP000297716">
    <property type="component" value="Unassembled WGS sequence"/>
</dbReference>
<name>A0A4Z0Z8P9_9PEZI</name>
<dbReference type="InterPro" id="IPR001466">
    <property type="entry name" value="Beta-lactam-related"/>
</dbReference>
<dbReference type="Pfam" id="PF26335">
    <property type="entry name" value="ARB_00930_C"/>
    <property type="match status" value="1"/>
</dbReference>
<evidence type="ECO:0000259" key="1">
    <source>
        <dbReference type="Pfam" id="PF00144"/>
    </source>
</evidence>
<comment type="caution">
    <text evidence="3">The sequence shown here is derived from an EMBL/GenBank/DDBJ whole genome shotgun (WGS) entry which is preliminary data.</text>
</comment>
<dbReference type="InterPro" id="IPR058664">
    <property type="entry name" value="ARB_00930-like_C"/>
</dbReference>
<evidence type="ECO:0000313" key="4">
    <source>
        <dbReference type="Proteomes" id="UP000297716"/>
    </source>
</evidence>
<dbReference type="OrthoDB" id="10250282at2759"/>